<name>A0ABS7UQ47_9BACI</name>
<sequence length="90" mass="10644">MDTLQIESEGVHMSIDNQRSDITNRIVGKFDDGHLNLYLEKEKIGQMVSEYNYELKEGYDFNHSRFYQYTNILSEPNQKDVNCKDENGWC</sequence>
<keyword evidence="2" id="KW-1185">Reference proteome</keyword>
<evidence type="ECO:0000313" key="2">
    <source>
        <dbReference type="Proteomes" id="UP001165287"/>
    </source>
</evidence>
<reference evidence="1" key="1">
    <citation type="submission" date="2024-05" db="EMBL/GenBank/DDBJ databases">
        <title>Metabacillus sp. nov., isolated from the rhizosphere soil of tomato plants.</title>
        <authorList>
            <person name="Ma R."/>
        </authorList>
    </citation>
    <scope>NUCLEOTIDE SEQUENCE</scope>
    <source>
        <strain evidence="1">DBTR6</strain>
    </source>
</reference>
<dbReference type="Pfam" id="PF10830">
    <property type="entry name" value="DUF2553"/>
    <property type="match status" value="1"/>
</dbReference>
<protein>
    <submittedName>
        <fullName evidence="1">YusG family protein</fullName>
    </submittedName>
</protein>
<dbReference type="RefSeq" id="WP_224138329.1">
    <property type="nucleotide sequence ID" value="NZ_JAIQUM010000013.1"/>
</dbReference>
<organism evidence="1 2">
    <name type="scientific">Metabacillus rhizolycopersici</name>
    <dbReference type="NCBI Taxonomy" id="2875709"/>
    <lineage>
        <taxon>Bacteria</taxon>
        <taxon>Bacillati</taxon>
        <taxon>Bacillota</taxon>
        <taxon>Bacilli</taxon>
        <taxon>Bacillales</taxon>
        <taxon>Bacillaceae</taxon>
        <taxon>Metabacillus</taxon>
    </lineage>
</organism>
<dbReference type="EMBL" id="JAIQUM010000013">
    <property type="protein sequence ID" value="MBZ5750281.1"/>
    <property type="molecule type" value="Genomic_DNA"/>
</dbReference>
<proteinExistence type="predicted"/>
<accession>A0ABS7UQ47</accession>
<evidence type="ECO:0000313" key="1">
    <source>
        <dbReference type="EMBL" id="MBZ5750281.1"/>
    </source>
</evidence>
<gene>
    <name evidence="1" type="ORF">K9V48_08475</name>
</gene>
<dbReference type="Proteomes" id="UP001165287">
    <property type="component" value="Unassembled WGS sequence"/>
</dbReference>
<dbReference type="InterPro" id="IPR020140">
    <property type="entry name" value="Uncharacterised_YusG"/>
</dbReference>
<comment type="caution">
    <text evidence="1">The sequence shown here is derived from an EMBL/GenBank/DDBJ whole genome shotgun (WGS) entry which is preliminary data.</text>
</comment>